<proteinExistence type="predicted"/>
<evidence type="ECO:0008006" key="9">
    <source>
        <dbReference type="Google" id="ProtNLM"/>
    </source>
</evidence>
<feature type="transmembrane region" description="Helical" evidence="6">
    <location>
        <begin position="306"/>
        <end position="326"/>
    </location>
</feature>
<dbReference type="PANTHER" id="PTHR20855">
    <property type="entry name" value="ADIPOR/PROGESTIN RECEPTOR-RELATED"/>
    <property type="match status" value="1"/>
</dbReference>
<dbReference type="PANTHER" id="PTHR20855:SF97">
    <property type="entry name" value="ADIPOR-LIKE RECEPTOR IZH3-RELATED"/>
    <property type="match status" value="1"/>
</dbReference>
<evidence type="ECO:0000256" key="1">
    <source>
        <dbReference type="ARBA" id="ARBA00004141"/>
    </source>
</evidence>
<keyword evidence="5" id="KW-0862">Zinc</keyword>
<comment type="caution">
    <text evidence="7">The sequence shown here is derived from an EMBL/GenBank/DDBJ whole genome shotgun (WGS) entry which is preliminary data.</text>
</comment>
<feature type="binding site" evidence="5">
    <location>
        <position position="436"/>
    </location>
    <ligand>
        <name>Zn(2+)</name>
        <dbReference type="ChEBI" id="CHEBI:29105"/>
    </ligand>
</feature>
<organism evidence="7 8">
    <name type="scientific">Mortierella isabellina</name>
    <name type="common">Filamentous fungus</name>
    <name type="synonym">Umbelopsis isabellina</name>
    <dbReference type="NCBI Taxonomy" id="91625"/>
    <lineage>
        <taxon>Eukaryota</taxon>
        <taxon>Fungi</taxon>
        <taxon>Fungi incertae sedis</taxon>
        <taxon>Mucoromycota</taxon>
        <taxon>Mucoromycotina</taxon>
        <taxon>Umbelopsidomycetes</taxon>
        <taxon>Umbelopsidales</taxon>
        <taxon>Umbelopsidaceae</taxon>
        <taxon>Umbelopsis</taxon>
    </lineage>
</organism>
<dbReference type="EMBL" id="JAEPQZ010000006">
    <property type="protein sequence ID" value="KAG2180062.1"/>
    <property type="molecule type" value="Genomic_DNA"/>
</dbReference>
<feature type="transmembrane region" description="Helical" evidence="6">
    <location>
        <begin position="434"/>
        <end position="454"/>
    </location>
</feature>
<keyword evidence="2 6" id="KW-0812">Transmembrane</keyword>
<dbReference type="GO" id="GO:0016020">
    <property type="term" value="C:membrane"/>
    <property type="evidence" value="ECO:0007669"/>
    <property type="project" value="UniProtKB-SubCell"/>
</dbReference>
<keyword evidence="4 6" id="KW-0472">Membrane</keyword>
<dbReference type="Pfam" id="PF03006">
    <property type="entry name" value="HlyIII"/>
    <property type="match status" value="1"/>
</dbReference>
<evidence type="ECO:0000256" key="4">
    <source>
        <dbReference type="ARBA" id="ARBA00023136"/>
    </source>
</evidence>
<evidence type="ECO:0000256" key="3">
    <source>
        <dbReference type="ARBA" id="ARBA00022989"/>
    </source>
</evidence>
<evidence type="ECO:0000313" key="7">
    <source>
        <dbReference type="EMBL" id="KAG2180062.1"/>
    </source>
</evidence>
<protein>
    <recommendedName>
        <fullName evidence="9">HlyIII-domain-containing protein</fullName>
    </recommendedName>
</protein>
<evidence type="ECO:0000313" key="8">
    <source>
        <dbReference type="Proteomes" id="UP000654370"/>
    </source>
</evidence>
<evidence type="ECO:0000256" key="5">
    <source>
        <dbReference type="PIRSR" id="PIRSR604254-1"/>
    </source>
</evidence>
<dbReference type="GO" id="GO:0006882">
    <property type="term" value="P:intracellular zinc ion homeostasis"/>
    <property type="evidence" value="ECO:0007669"/>
    <property type="project" value="TreeGrafter"/>
</dbReference>
<sequence>MEKLIYVNKDSKGDCDKLAAIDIENFVQNRLWPLLHKFKQQLSTFDDPSIALQEYTLSKIHNAYAELERFDISIRPMVDEAIAASIQSAQQHRQAMAVSFVQALDQAMLDLNEKFRELEAMSDGYIEKKMEDTIDATMRQIEEVDSRIAAAFDRAFAVRQRVGDKITAVAGIASGRMDSVKKAVADEARRLLKYDELPIEWRNNAHILTGYRFLPTPSACWHSLTYMHNETGNIYTHLLGFFFFLGLGIYELFYSTSLASVPNFDRLIFAVFFLAACKCLMCSTVWHTLSGINDYDIFKRMACLDYVGISVLISASVVLLEYYGFYCNDVWRNTYIAGTSILSLLGIYMPFSEWFNQNEFKWLRITFFITLAASGVLPILHLVSIHGAMHTLNWLSPLLYSISSYLLGVVVYGNQFPEAVWPGKFDHIGHSHQFWHLFVCGGIWFHYVAALGFVQERETFGLCLI</sequence>
<keyword evidence="5" id="KW-0479">Metal-binding</keyword>
<dbReference type="Proteomes" id="UP000654370">
    <property type="component" value="Unassembled WGS sequence"/>
</dbReference>
<keyword evidence="3 6" id="KW-1133">Transmembrane helix</keyword>
<feature type="transmembrane region" description="Helical" evidence="6">
    <location>
        <begin position="234"/>
        <end position="255"/>
    </location>
</feature>
<dbReference type="GO" id="GO:0038023">
    <property type="term" value="F:signaling receptor activity"/>
    <property type="evidence" value="ECO:0007669"/>
    <property type="project" value="TreeGrafter"/>
</dbReference>
<evidence type="ECO:0000256" key="6">
    <source>
        <dbReference type="SAM" id="Phobius"/>
    </source>
</evidence>
<comment type="subcellular location">
    <subcellularLocation>
        <location evidence="1">Membrane</location>
        <topology evidence="1">Multi-pass membrane protein</topology>
    </subcellularLocation>
</comment>
<evidence type="ECO:0000256" key="2">
    <source>
        <dbReference type="ARBA" id="ARBA00022692"/>
    </source>
</evidence>
<feature type="binding site" evidence="5">
    <location>
        <position position="287"/>
    </location>
    <ligand>
        <name>Zn(2+)</name>
        <dbReference type="ChEBI" id="CHEBI:29105"/>
    </ligand>
</feature>
<gene>
    <name evidence="7" type="ORF">INT43_003849</name>
</gene>
<feature type="transmembrane region" description="Helical" evidence="6">
    <location>
        <begin position="267"/>
        <end position="286"/>
    </location>
</feature>
<feature type="transmembrane region" description="Helical" evidence="6">
    <location>
        <begin position="363"/>
        <end position="383"/>
    </location>
</feature>
<reference evidence="7" key="1">
    <citation type="submission" date="2020-12" db="EMBL/GenBank/DDBJ databases">
        <title>Metabolic potential, ecology and presence of endohyphal bacteria is reflected in genomic diversity of Mucoromycotina.</title>
        <authorList>
            <person name="Muszewska A."/>
            <person name="Okrasinska A."/>
            <person name="Steczkiewicz K."/>
            <person name="Drgas O."/>
            <person name="Orlowska M."/>
            <person name="Perlinska-Lenart U."/>
            <person name="Aleksandrzak-Piekarczyk T."/>
            <person name="Szatraj K."/>
            <person name="Zielenkiewicz U."/>
            <person name="Pilsyk S."/>
            <person name="Malc E."/>
            <person name="Mieczkowski P."/>
            <person name="Kruszewska J.S."/>
            <person name="Biernat P."/>
            <person name="Pawlowska J."/>
        </authorList>
    </citation>
    <scope>NUCLEOTIDE SEQUENCE</scope>
    <source>
        <strain evidence="7">WA0000067209</strain>
    </source>
</reference>
<keyword evidence="8" id="KW-1185">Reference proteome</keyword>
<feature type="transmembrane region" description="Helical" evidence="6">
    <location>
        <begin position="333"/>
        <end position="351"/>
    </location>
</feature>
<feature type="transmembrane region" description="Helical" evidence="6">
    <location>
        <begin position="395"/>
        <end position="414"/>
    </location>
</feature>
<feature type="binding site" evidence="5">
    <location>
        <position position="432"/>
    </location>
    <ligand>
        <name>Zn(2+)</name>
        <dbReference type="ChEBI" id="CHEBI:29105"/>
    </ligand>
</feature>
<accession>A0A8H7PTK4</accession>
<dbReference type="AlphaFoldDB" id="A0A8H7PTK4"/>
<dbReference type="InterPro" id="IPR004254">
    <property type="entry name" value="AdipoR/HlyIII-related"/>
</dbReference>
<dbReference type="OrthoDB" id="5585746at2759"/>
<dbReference type="GO" id="GO:0046872">
    <property type="term" value="F:metal ion binding"/>
    <property type="evidence" value="ECO:0007669"/>
    <property type="project" value="UniProtKB-KW"/>
</dbReference>
<name>A0A8H7PTK4_MORIS</name>